<dbReference type="Pfam" id="PF24864">
    <property type="entry name" value="DUF7730"/>
    <property type="match status" value="1"/>
</dbReference>
<proteinExistence type="predicted"/>
<dbReference type="PANTHER" id="PTHR42085">
    <property type="entry name" value="F-BOX DOMAIN-CONTAINING PROTEIN"/>
    <property type="match status" value="1"/>
</dbReference>
<feature type="coiled-coil region" evidence="1">
    <location>
        <begin position="277"/>
        <end position="334"/>
    </location>
</feature>
<gene>
    <name evidence="4" type="ORF">C1H76_3661</name>
</gene>
<comment type="caution">
    <text evidence="4">The sequence shown here is derived from an EMBL/GenBank/DDBJ whole genome shotgun (WGS) entry which is preliminary data.</text>
</comment>
<evidence type="ECO:0000313" key="5">
    <source>
        <dbReference type="Proteomes" id="UP000308133"/>
    </source>
</evidence>
<dbReference type="InterPro" id="IPR038883">
    <property type="entry name" value="AN11006-like"/>
</dbReference>
<dbReference type="EMBL" id="PTQR01000047">
    <property type="protein sequence ID" value="TKX24093.1"/>
    <property type="molecule type" value="Genomic_DNA"/>
</dbReference>
<evidence type="ECO:0000256" key="1">
    <source>
        <dbReference type="SAM" id="Coils"/>
    </source>
</evidence>
<dbReference type="AlphaFoldDB" id="A0A4U7AZF8"/>
<sequence length="365" mass="42462">MPKRKSSAIYSSLDDGKVISQYKKAKMSHVQTVTFESRARFSLTAMVLTEGLFKGEKAILLLPEAKPNNRPSLLGLPPEVRNLIYEELFRGTDDKISVATQKRHGNTRVYMTVSVKSRNGRVHDQEVAPFTRTAIFRTNRQVYEETTTMFFGTKTFFAPNTNKMLAFLQDMGSAKTLIRKMEVTAPRYESLREFGTMLQDIAKLESLHLDSKHWMNTAHSSQRLWGNARWRVLPVKYTYEHLIPFLQAAQKYRQDIQVVSEIVHFDDWDCTCQGYDHDKKEWRCQAVIKEIKEYKEEFRKRVVDSLQAAEDASKEKAKRKLEEQQRIVEKLDDFSYLQASPAPERRDTGRPKRRTVTEKSVSYAE</sequence>
<accession>A0A4U7AZF8</accession>
<feature type="region of interest" description="Disordered" evidence="2">
    <location>
        <begin position="334"/>
        <end position="365"/>
    </location>
</feature>
<protein>
    <recommendedName>
        <fullName evidence="3">DUF7730 domain-containing protein</fullName>
    </recommendedName>
</protein>
<dbReference type="InterPro" id="IPR056632">
    <property type="entry name" value="DUF7730"/>
</dbReference>
<reference evidence="4 5" key="1">
    <citation type="submission" date="2018-02" db="EMBL/GenBank/DDBJ databases">
        <title>Draft genome sequences of Elsinoe sp., causing black scab on jojoba.</title>
        <authorList>
            <person name="Stodart B."/>
            <person name="Jeffress S."/>
            <person name="Ash G."/>
            <person name="Arun Chinnappa K."/>
        </authorList>
    </citation>
    <scope>NUCLEOTIDE SEQUENCE [LARGE SCALE GENOMIC DNA]</scope>
    <source>
        <strain evidence="4 5">Hillstone_2</strain>
    </source>
</reference>
<evidence type="ECO:0000256" key="2">
    <source>
        <dbReference type="SAM" id="MobiDB-lite"/>
    </source>
</evidence>
<dbReference type="PANTHER" id="PTHR42085:SF2">
    <property type="entry name" value="F-BOX DOMAIN-CONTAINING PROTEIN"/>
    <property type="match status" value="1"/>
</dbReference>
<organism evidence="4 5">
    <name type="scientific">Elsinoe australis</name>
    <dbReference type="NCBI Taxonomy" id="40998"/>
    <lineage>
        <taxon>Eukaryota</taxon>
        <taxon>Fungi</taxon>
        <taxon>Dikarya</taxon>
        <taxon>Ascomycota</taxon>
        <taxon>Pezizomycotina</taxon>
        <taxon>Dothideomycetes</taxon>
        <taxon>Dothideomycetidae</taxon>
        <taxon>Myriangiales</taxon>
        <taxon>Elsinoaceae</taxon>
        <taxon>Elsinoe</taxon>
    </lineage>
</organism>
<keyword evidence="1" id="KW-0175">Coiled coil</keyword>
<evidence type="ECO:0000259" key="3">
    <source>
        <dbReference type="Pfam" id="PF24864"/>
    </source>
</evidence>
<evidence type="ECO:0000313" key="4">
    <source>
        <dbReference type="EMBL" id="TKX24093.1"/>
    </source>
</evidence>
<dbReference type="Proteomes" id="UP000308133">
    <property type="component" value="Unassembled WGS sequence"/>
</dbReference>
<name>A0A4U7AZF8_9PEZI</name>
<feature type="domain" description="DUF7730" evidence="3">
    <location>
        <begin position="72"/>
        <end position="185"/>
    </location>
</feature>